<dbReference type="EMBL" id="AYYI01000006">
    <property type="protein sequence ID" value="KRM99810.1"/>
    <property type="molecule type" value="Genomic_DNA"/>
</dbReference>
<keyword evidence="12" id="KW-0460">Magnesium</keyword>
<reference evidence="23 24" key="1">
    <citation type="journal article" date="2015" name="Genome Announc.">
        <title>Expanding the biotechnology potential of lactobacilli through comparative genomics of 213 strains and associated genera.</title>
        <authorList>
            <person name="Sun Z."/>
            <person name="Harris H.M."/>
            <person name="McCann A."/>
            <person name="Guo C."/>
            <person name="Argimon S."/>
            <person name="Zhang W."/>
            <person name="Yang X."/>
            <person name="Jeffery I.B."/>
            <person name="Cooney J.C."/>
            <person name="Kagawa T.F."/>
            <person name="Liu W."/>
            <person name="Song Y."/>
            <person name="Salvetti E."/>
            <person name="Wrobel A."/>
            <person name="Rasinkangas P."/>
            <person name="Parkhill J."/>
            <person name="Rea M.C."/>
            <person name="O'Sullivan O."/>
            <person name="Ritari J."/>
            <person name="Douillard F.P."/>
            <person name="Paul Ross R."/>
            <person name="Yang R."/>
            <person name="Briner A.E."/>
            <person name="Felis G.E."/>
            <person name="de Vos W.M."/>
            <person name="Barrangou R."/>
            <person name="Klaenhammer T.R."/>
            <person name="Caufield P.W."/>
            <person name="Cui Y."/>
            <person name="Zhang H."/>
            <person name="O'Toole P.W."/>
        </authorList>
    </citation>
    <scope>NUCLEOTIDE SEQUENCE [LARGE SCALE GENOMIC DNA]</scope>
    <source>
        <strain evidence="23 24">DSM 20253</strain>
    </source>
</reference>
<comment type="catalytic activity">
    <reaction evidence="20">
        <text>Cu(+)(in) + ATP + H2O = Cu(+)(out) + ADP + phosphate + H(+)</text>
        <dbReference type="Rhea" id="RHEA:25792"/>
        <dbReference type="ChEBI" id="CHEBI:15377"/>
        <dbReference type="ChEBI" id="CHEBI:15378"/>
        <dbReference type="ChEBI" id="CHEBI:30616"/>
        <dbReference type="ChEBI" id="CHEBI:43474"/>
        <dbReference type="ChEBI" id="CHEBI:49552"/>
        <dbReference type="ChEBI" id="CHEBI:456216"/>
        <dbReference type="EC" id="7.2.2.8"/>
    </reaction>
</comment>
<dbReference type="CDD" id="cd02094">
    <property type="entry name" value="P-type_ATPase_Cu-like"/>
    <property type="match status" value="1"/>
</dbReference>
<dbReference type="GO" id="GO:0055070">
    <property type="term" value="P:copper ion homeostasis"/>
    <property type="evidence" value="ECO:0007669"/>
    <property type="project" value="TreeGrafter"/>
</dbReference>
<evidence type="ECO:0000256" key="21">
    <source>
        <dbReference type="RuleBase" id="RU362081"/>
    </source>
</evidence>
<dbReference type="SUPFAM" id="SSF81653">
    <property type="entry name" value="Calcium ATPase, transduction domain A"/>
    <property type="match status" value="1"/>
</dbReference>
<evidence type="ECO:0000313" key="24">
    <source>
        <dbReference type="Proteomes" id="UP000051638"/>
    </source>
</evidence>
<dbReference type="PROSITE" id="PS01229">
    <property type="entry name" value="COF_2"/>
    <property type="match status" value="1"/>
</dbReference>
<keyword evidence="13" id="KW-1278">Translocase</keyword>
<sequence length="820" mass="86607">MEGMVCASCVQAVTKAASRLPGVHDCQVNLATEKMRLDFEPQVSSVAAIEAAVKDAGYGAHLLAETATYQISGMVCASCAQAVARAVNQIQGVYRADVNLATEKLHLSFDKNQVKSAQIIDAVSNAGYQAQLATAPQNVETAAEADAKRQHKKQVELRTWRRRFIASVLFALPLLYISMGGMIGAPLPSWLQVEMAPRLTALVELLLTLPVMWFSRNYYVIGFSTWFKKHPNMDTLVALGTTAAFSYSFVQTLLVWAGNPLVGGLYYEAVATVLTLITLGKYFERRAKAKTTASLTSLLNLAPKKALLLKDGQPVSVEASTVKAGDHLLVKPGSSIPVDGVVLTGQSQVDESMLTGESRPVAKKAGDKVIGASLNQTGELTYQATQVGEHTVLAQIVKLVEKAQEGKAPIAQLADVISGYFVPIIMALATIAAVAWLIAGQSLTFSLTIFVSVLVIACPCALGLATPTAILVGTGKGAENGILIKDGAALQAIQGVETIVLDKTGTITSGQPALTDLYTFNHYQQHQALALAAGLEGYSEHALGTAVLQAAKDRGVQAIAVTNFKATPGYGISGQVNDQALYLGNQRWLQQAGIKTAEAEATAQQLAADGKTPLYLGVADRLIALLAVADPIKPTSKAAIQQLQQTGRQVVMLTGDNQQTAAAVARQVGVSQVVSEVLPADKAKVVQDLQQKGQKVAMVGDGINDAPALVQAEIGIAMGSGTDVAIDSADVVLLNSDLATVGIALELSRKTMRNIKENLFWAFAYNLVGVPVAMGLLYLFGGPLLNPMIAGAAMSFSSVSVLLNALRLRHFKAPKLTTVK</sequence>
<evidence type="ECO:0000256" key="13">
    <source>
        <dbReference type="ARBA" id="ARBA00022967"/>
    </source>
</evidence>
<evidence type="ECO:0000256" key="3">
    <source>
        <dbReference type="ARBA" id="ARBA00012517"/>
    </source>
</evidence>
<dbReference type="InterPro" id="IPR017969">
    <property type="entry name" value="Heavy-metal-associated_CS"/>
</dbReference>
<dbReference type="GO" id="GO:0005507">
    <property type="term" value="F:copper ion binding"/>
    <property type="evidence" value="ECO:0007669"/>
    <property type="project" value="InterPro"/>
</dbReference>
<evidence type="ECO:0000256" key="2">
    <source>
        <dbReference type="ARBA" id="ARBA00006024"/>
    </source>
</evidence>
<evidence type="ECO:0000256" key="9">
    <source>
        <dbReference type="ARBA" id="ARBA00022741"/>
    </source>
</evidence>
<evidence type="ECO:0000256" key="16">
    <source>
        <dbReference type="ARBA" id="ARBA00023065"/>
    </source>
</evidence>
<dbReference type="InterPro" id="IPR006121">
    <property type="entry name" value="HMA_dom"/>
</dbReference>
<feature type="transmembrane region" description="Helical" evidence="21">
    <location>
        <begin position="759"/>
        <end position="781"/>
    </location>
</feature>
<protein>
    <recommendedName>
        <fullName evidence="4">Copper-exporting P-type ATPase</fullName>
        <ecNumber evidence="3">7.2.2.8</ecNumber>
    </recommendedName>
    <alternativeName>
        <fullName evidence="18">Copper-exporting P-type ATPase A</fullName>
    </alternativeName>
    <alternativeName>
        <fullName evidence="19">Cu(+)-exporting ATPase</fullName>
    </alternativeName>
</protein>
<keyword evidence="14 21" id="KW-1133">Transmembrane helix</keyword>
<feature type="domain" description="HMA" evidence="22">
    <location>
        <begin position="65"/>
        <end position="131"/>
    </location>
</feature>
<evidence type="ECO:0000256" key="15">
    <source>
        <dbReference type="ARBA" id="ARBA00023008"/>
    </source>
</evidence>
<dbReference type="FunFam" id="3.30.70.100:FF:000005">
    <property type="entry name" value="Copper-exporting P-type ATPase A"/>
    <property type="match status" value="1"/>
</dbReference>
<keyword evidence="7 21" id="KW-0479">Metal-binding</keyword>
<evidence type="ECO:0000256" key="20">
    <source>
        <dbReference type="ARBA" id="ARBA00049289"/>
    </source>
</evidence>
<keyword evidence="10" id="KW-0187">Copper transport</keyword>
<dbReference type="Pfam" id="PF00122">
    <property type="entry name" value="E1-E2_ATPase"/>
    <property type="match status" value="1"/>
</dbReference>
<keyword evidence="5" id="KW-0813">Transport</keyword>
<dbReference type="Gene3D" id="3.40.1110.10">
    <property type="entry name" value="Calcium-transporting ATPase, cytoplasmic domain N"/>
    <property type="match status" value="1"/>
</dbReference>
<evidence type="ECO:0000256" key="12">
    <source>
        <dbReference type="ARBA" id="ARBA00022842"/>
    </source>
</evidence>
<dbReference type="Gene3D" id="2.70.150.10">
    <property type="entry name" value="Calcium-transporting ATPase, cytoplasmic transduction domain A"/>
    <property type="match status" value="1"/>
</dbReference>
<dbReference type="AlphaFoldDB" id="A0A0R2D8X3"/>
<dbReference type="SFLD" id="SFLDS00003">
    <property type="entry name" value="Haloacid_Dehalogenase"/>
    <property type="match status" value="1"/>
</dbReference>
<dbReference type="FunFam" id="2.70.150.10:FF:000002">
    <property type="entry name" value="Copper-transporting ATPase 1, putative"/>
    <property type="match status" value="1"/>
</dbReference>
<organism evidence="23 24">
    <name type="scientific">Loigolactobacillus rennini DSM 20253</name>
    <dbReference type="NCBI Taxonomy" id="1423796"/>
    <lineage>
        <taxon>Bacteria</taxon>
        <taxon>Bacillati</taxon>
        <taxon>Bacillota</taxon>
        <taxon>Bacilli</taxon>
        <taxon>Lactobacillales</taxon>
        <taxon>Lactobacillaceae</taxon>
        <taxon>Loigolactobacillus</taxon>
    </lineage>
</organism>
<comment type="subcellular location">
    <subcellularLocation>
        <location evidence="1">Cell membrane</location>
        <topology evidence="1">Multi-pass membrane protein</topology>
    </subcellularLocation>
</comment>
<dbReference type="FunFam" id="3.30.70.100:FF:000001">
    <property type="entry name" value="ATPase copper transporting beta"/>
    <property type="match status" value="1"/>
</dbReference>
<dbReference type="EC" id="7.2.2.8" evidence="3"/>
<dbReference type="NCBIfam" id="TIGR00003">
    <property type="entry name" value="copper ion binding protein"/>
    <property type="match status" value="2"/>
</dbReference>
<feature type="transmembrane region" description="Helical" evidence="21">
    <location>
        <begin position="264"/>
        <end position="283"/>
    </location>
</feature>
<dbReference type="InterPro" id="IPR006122">
    <property type="entry name" value="HMA_Cu_ion-bd"/>
</dbReference>
<dbReference type="InterPro" id="IPR008250">
    <property type="entry name" value="ATPase_P-typ_transduc_dom_A_sf"/>
</dbReference>
<proteinExistence type="inferred from homology"/>
<feature type="domain" description="HMA" evidence="22">
    <location>
        <begin position="1"/>
        <end position="61"/>
    </location>
</feature>
<dbReference type="InterPro" id="IPR023299">
    <property type="entry name" value="ATPase_P-typ_cyto_dom_N"/>
</dbReference>
<dbReference type="STRING" id="1423796.FC24_GL001893"/>
<dbReference type="NCBIfam" id="TIGR01525">
    <property type="entry name" value="ATPase-IB_hvy"/>
    <property type="match status" value="1"/>
</dbReference>
<evidence type="ECO:0000256" key="1">
    <source>
        <dbReference type="ARBA" id="ARBA00004651"/>
    </source>
</evidence>
<name>A0A0R2D8X3_9LACO</name>
<dbReference type="PANTHER" id="PTHR43520:SF8">
    <property type="entry name" value="P-TYPE CU(+) TRANSPORTER"/>
    <property type="match status" value="1"/>
</dbReference>
<dbReference type="InterPro" id="IPR044492">
    <property type="entry name" value="P_typ_ATPase_HD_dom"/>
</dbReference>
<comment type="similarity">
    <text evidence="2 21">Belongs to the cation transport ATPase (P-type) (TC 3.A.3) family. Type IB subfamily.</text>
</comment>
<keyword evidence="16" id="KW-0406">Ion transport</keyword>
<evidence type="ECO:0000256" key="14">
    <source>
        <dbReference type="ARBA" id="ARBA00022989"/>
    </source>
</evidence>
<keyword evidence="8" id="KW-0677">Repeat</keyword>
<dbReference type="SUPFAM" id="SSF55008">
    <property type="entry name" value="HMA, heavy metal-associated domain"/>
    <property type="match status" value="2"/>
</dbReference>
<dbReference type="NCBIfam" id="TIGR01494">
    <property type="entry name" value="ATPase_P-type"/>
    <property type="match status" value="1"/>
</dbReference>
<dbReference type="PANTHER" id="PTHR43520">
    <property type="entry name" value="ATP7, ISOFORM B"/>
    <property type="match status" value="1"/>
</dbReference>
<dbReference type="SUPFAM" id="SSF56784">
    <property type="entry name" value="HAD-like"/>
    <property type="match status" value="1"/>
</dbReference>
<evidence type="ECO:0000256" key="17">
    <source>
        <dbReference type="ARBA" id="ARBA00023136"/>
    </source>
</evidence>
<keyword evidence="24" id="KW-1185">Reference proteome</keyword>
<dbReference type="GO" id="GO:0005524">
    <property type="term" value="F:ATP binding"/>
    <property type="evidence" value="ECO:0007669"/>
    <property type="project" value="UniProtKB-UniRule"/>
</dbReference>
<feature type="transmembrane region" description="Helical" evidence="21">
    <location>
        <begin position="445"/>
        <end position="466"/>
    </location>
</feature>
<dbReference type="InterPro" id="IPR023214">
    <property type="entry name" value="HAD_sf"/>
</dbReference>
<dbReference type="PRINTS" id="PR00943">
    <property type="entry name" value="CUATPASE"/>
</dbReference>
<keyword evidence="6 21" id="KW-0812">Transmembrane</keyword>
<evidence type="ECO:0000256" key="8">
    <source>
        <dbReference type="ARBA" id="ARBA00022737"/>
    </source>
</evidence>
<dbReference type="PROSITE" id="PS01047">
    <property type="entry name" value="HMA_1"/>
    <property type="match status" value="1"/>
</dbReference>
<evidence type="ECO:0000256" key="18">
    <source>
        <dbReference type="ARBA" id="ARBA00029719"/>
    </source>
</evidence>
<evidence type="ECO:0000256" key="5">
    <source>
        <dbReference type="ARBA" id="ARBA00022448"/>
    </source>
</evidence>
<feature type="transmembrane region" description="Helical" evidence="21">
    <location>
        <begin position="787"/>
        <end position="806"/>
    </location>
</feature>
<evidence type="ECO:0000259" key="22">
    <source>
        <dbReference type="PROSITE" id="PS50846"/>
    </source>
</evidence>
<dbReference type="InterPro" id="IPR036163">
    <property type="entry name" value="HMA_dom_sf"/>
</dbReference>
<dbReference type="PROSITE" id="PS00154">
    <property type="entry name" value="ATPASE_E1_E2"/>
    <property type="match status" value="1"/>
</dbReference>
<feature type="transmembrane region" description="Helical" evidence="21">
    <location>
        <begin position="195"/>
        <end position="215"/>
    </location>
</feature>
<feature type="transmembrane region" description="Helical" evidence="21">
    <location>
        <begin position="236"/>
        <end position="258"/>
    </location>
</feature>
<keyword evidence="17 21" id="KW-0472">Membrane</keyword>
<dbReference type="Gene3D" id="3.40.50.1000">
    <property type="entry name" value="HAD superfamily/HAD-like"/>
    <property type="match status" value="1"/>
</dbReference>
<accession>A0A0R2D8X3</accession>
<dbReference type="Proteomes" id="UP000051638">
    <property type="component" value="Unassembled WGS sequence"/>
</dbReference>
<feature type="transmembrane region" description="Helical" evidence="21">
    <location>
        <begin position="417"/>
        <end position="439"/>
    </location>
</feature>
<evidence type="ECO:0000256" key="4">
    <source>
        <dbReference type="ARBA" id="ARBA00015102"/>
    </source>
</evidence>
<dbReference type="Gene3D" id="3.30.70.100">
    <property type="match status" value="2"/>
</dbReference>
<keyword evidence="21" id="KW-1003">Cell membrane</keyword>
<dbReference type="NCBIfam" id="TIGR01511">
    <property type="entry name" value="ATPase-IB1_Cu"/>
    <property type="match status" value="1"/>
</dbReference>
<dbReference type="GO" id="GO:0140581">
    <property type="term" value="F:P-type monovalent copper transporter activity"/>
    <property type="evidence" value="ECO:0007669"/>
    <property type="project" value="UniProtKB-EC"/>
</dbReference>
<evidence type="ECO:0000313" key="23">
    <source>
        <dbReference type="EMBL" id="KRM99810.1"/>
    </source>
</evidence>
<dbReference type="InterPro" id="IPR036412">
    <property type="entry name" value="HAD-like_sf"/>
</dbReference>
<dbReference type="SUPFAM" id="SSF81665">
    <property type="entry name" value="Calcium ATPase, transmembrane domain M"/>
    <property type="match status" value="1"/>
</dbReference>
<dbReference type="InterPro" id="IPR001757">
    <property type="entry name" value="P_typ_ATPase"/>
</dbReference>
<dbReference type="SFLD" id="SFLDG00002">
    <property type="entry name" value="C1.7:_P-type_atpase_like"/>
    <property type="match status" value="1"/>
</dbReference>
<evidence type="ECO:0000256" key="19">
    <source>
        <dbReference type="ARBA" id="ARBA00033239"/>
    </source>
</evidence>
<dbReference type="GO" id="GO:0005886">
    <property type="term" value="C:plasma membrane"/>
    <property type="evidence" value="ECO:0007669"/>
    <property type="project" value="UniProtKB-SubCell"/>
</dbReference>
<feature type="transmembrane region" description="Helical" evidence="21">
    <location>
        <begin position="164"/>
        <end position="183"/>
    </location>
</feature>
<dbReference type="PRINTS" id="PR00119">
    <property type="entry name" value="CATATPASE"/>
</dbReference>
<keyword evidence="11 21" id="KW-0067">ATP-binding</keyword>
<dbReference type="PROSITE" id="PS50846">
    <property type="entry name" value="HMA_2"/>
    <property type="match status" value="2"/>
</dbReference>
<evidence type="ECO:0000256" key="7">
    <source>
        <dbReference type="ARBA" id="ARBA00022723"/>
    </source>
</evidence>
<comment type="caution">
    <text evidence="23">The sequence shown here is derived from an EMBL/GenBank/DDBJ whole genome shotgun (WGS) entry which is preliminary data.</text>
</comment>
<dbReference type="InterPro" id="IPR023298">
    <property type="entry name" value="ATPase_P-typ_TM_dom_sf"/>
</dbReference>
<dbReference type="InterPro" id="IPR059000">
    <property type="entry name" value="ATPase_P-type_domA"/>
</dbReference>
<dbReference type="SFLD" id="SFLDF00027">
    <property type="entry name" value="p-type_atpase"/>
    <property type="match status" value="1"/>
</dbReference>
<dbReference type="Pfam" id="PF00702">
    <property type="entry name" value="Hydrolase"/>
    <property type="match status" value="1"/>
</dbReference>
<dbReference type="InterPro" id="IPR027256">
    <property type="entry name" value="P-typ_ATPase_IB"/>
</dbReference>
<keyword evidence="9 21" id="KW-0547">Nucleotide-binding</keyword>
<gene>
    <name evidence="23" type="ORF">FC24_GL001893</name>
</gene>
<dbReference type="GO" id="GO:0043682">
    <property type="term" value="F:P-type divalent copper transporter activity"/>
    <property type="evidence" value="ECO:0007669"/>
    <property type="project" value="TreeGrafter"/>
</dbReference>
<dbReference type="GO" id="GO:0016887">
    <property type="term" value="F:ATP hydrolysis activity"/>
    <property type="evidence" value="ECO:0007669"/>
    <property type="project" value="InterPro"/>
</dbReference>
<evidence type="ECO:0000256" key="11">
    <source>
        <dbReference type="ARBA" id="ARBA00022840"/>
    </source>
</evidence>
<dbReference type="InterPro" id="IPR018303">
    <property type="entry name" value="ATPase_P-typ_P_site"/>
</dbReference>
<keyword evidence="15" id="KW-0186">Copper</keyword>
<evidence type="ECO:0000256" key="6">
    <source>
        <dbReference type="ARBA" id="ARBA00022692"/>
    </source>
</evidence>
<dbReference type="CDD" id="cd00371">
    <property type="entry name" value="HMA"/>
    <property type="match status" value="2"/>
</dbReference>
<dbReference type="PATRIC" id="fig|1423796.3.peg.1921"/>
<evidence type="ECO:0000256" key="10">
    <source>
        <dbReference type="ARBA" id="ARBA00022796"/>
    </source>
</evidence>
<dbReference type="Pfam" id="PF00403">
    <property type="entry name" value="HMA"/>
    <property type="match status" value="2"/>
</dbReference>